<feature type="compositionally biased region" description="Basic and acidic residues" evidence="1">
    <location>
        <begin position="148"/>
        <end position="162"/>
    </location>
</feature>
<feature type="region of interest" description="Disordered" evidence="1">
    <location>
        <begin position="403"/>
        <end position="424"/>
    </location>
</feature>
<evidence type="ECO:0000313" key="3">
    <source>
        <dbReference type="Proteomes" id="UP000237144"/>
    </source>
</evidence>
<evidence type="ECO:0000313" key="2">
    <source>
        <dbReference type="EMBL" id="POY75853.1"/>
    </source>
</evidence>
<sequence length="540" mass="60857">MLNSSELPPMATAAHLVATEGRQTPPPPARTQHRRRVAGPSLYEIKTKHYLQCSNPITISSFTQLIAELNSAREDDHRTGNQLQRDDRLEWFRHEWLLGALSRVKPLEMLQDGESEVYSDGTTARDATGTRSTTPSTVRAALSEDENGERPAPREPLPEEARQQLLPPDAMSRGLVAERAIKHHLATRNQILRHSNFASLATVARRAIRQTLRTGRPVYVAPGLLDSVDWTQEYRDRGWAAPGIRWSVFRPDLIRFQQVKSGKEGGGTTVSWEVVEIKYSNKPRDFIYTSFKIQATFCEQALSMRDHLSLARILSNVPDLVPSHKLTFFLSRDALSPAYEERSVSLRTEQAFVEHHLFVLLPTWLEAVKESDWQRLQDALKESTRSDEACFLFRAADLVATSPDNSQSLRNRTHRLGPHSSKSCKRLSRYGDILPLTLRDSPPQSVDLTPRVWLKAAPPSPSRPRKRIPKNTPLPSLPSAGRDEPAQTSPSRRVPTPEVQLDPQTEDVRDLARLPALPDPTPDEADLLSDLFDRLLVEPT</sequence>
<feature type="region of interest" description="Disordered" evidence="1">
    <location>
        <begin position="449"/>
        <end position="525"/>
    </location>
</feature>
<dbReference type="Proteomes" id="UP000237144">
    <property type="component" value="Unassembled WGS sequence"/>
</dbReference>
<feature type="compositionally biased region" description="Basic residues" evidence="1">
    <location>
        <begin position="411"/>
        <end position="424"/>
    </location>
</feature>
<proteinExistence type="predicted"/>
<dbReference type="AlphaFoldDB" id="A0A2S5BGI1"/>
<name>A0A2S5BGI1_9BASI</name>
<protein>
    <submittedName>
        <fullName evidence="2">Uncharacterized protein</fullName>
    </submittedName>
</protein>
<gene>
    <name evidence="2" type="ORF">BMF94_0935</name>
</gene>
<comment type="caution">
    <text evidence="2">The sequence shown here is derived from an EMBL/GenBank/DDBJ whole genome shotgun (WGS) entry which is preliminary data.</text>
</comment>
<organism evidence="2 3">
    <name type="scientific">Rhodotorula taiwanensis</name>
    <dbReference type="NCBI Taxonomy" id="741276"/>
    <lineage>
        <taxon>Eukaryota</taxon>
        <taxon>Fungi</taxon>
        <taxon>Dikarya</taxon>
        <taxon>Basidiomycota</taxon>
        <taxon>Pucciniomycotina</taxon>
        <taxon>Microbotryomycetes</taxon>
        <taxon>Sporidiobolales</taxon>
        <taxon>Sporidiobolaceae</taxon>
        <taxon>Rhodotorula</taxon>
    </lineage>
</organism>
<feature type="region of interest" description="Disordered" evidence="1">
    <location>
        <begin position="115"/>
        <end position="168"/>
    </location>
</feature>
<evidence type="ECO:0000256" key="1">
    <source>
        <dbReference type="SAM" id="MobiDB-lite"/>
    </source>
</evidence>
<dbReference type="OrthoDB" id="2527245at2759"/>
<reference evidence="2 3" key="1">
    <citation type="journal article" date="2018" name="Front. Microbiol.">
        <title>Prospects for Fungal Bioremediation of Acidic Radioactive Waste Sites: Characterization and Genome Sequence of Rhodotorula taiwanensis MD1149.</title>
        <authorList>
            <person name="Tkavc R."/>
            <person name="Matrosova V.Y."/>
            <person name="Grichenko O.E."/>
            <person name="Gostincar C."/>
            <person name="Volpe R.P."/>
            <person name="Klimenkova P."/>
            <person name="Gaidamakova E.K."/>
            <person name="Zhou C.E."/>
            <person name="Stewart B.J."/>
            <person name="Lyman M.G."/>
            <person name="Malfatti S.A."/>
            <person name="Rubinfeld B."/>
            <person name="Courtot M."/>
            <person name="Singh J."/>
            <person name="Dalgard C.L."/>
            <person name="Hamilton T."/>
            <person name="Frey K.G."/>
            <person name="Gunde-Cimerman N."/>
            <person name="Dugan L."/>
            <person name="Daly M.J."/>
        </authorList>
    </citation>
    <scope>NUCLEOTIDE SEQUENCE [LARGE SCALE GENOMIC DNA]</scope>
    <source>
        <strain evidence="2 3">MD1149</strain>
    </source>
</reference>
<accession>A0A2S5BGI1</accession>
<dbReference type="EMBL" id="PJQD01000009">
    <property type="protein sequence ID" value="POY75853.1"/>
    <property type="molecule type" value="Genomic_DNA"/>
</dbReference>
<keyword evidence="3" id="KW-1185">Reference proteome</keyword>